<comment type="caution">
    <text evidence="2">The sequence shown here is derived from an EMBL/GenBank/DDBJ whole genome shotgun (WGS) entry which is preliminary data.</text>
</comment>
<dbReference type="Proteomes" id="UP000265618">
    <property type="component" value="Unassembled WGS sequence"/>
</dbReference>
<feature type="non-terminal residue" evidence="2">
    <location>
        <position position="1"/>
    </location>
</feature>
<feature type="compositionally biased region" description="Polar residues" evidence="1">
    <location>
        <begin position="79"/>
        <end position="92"/>
    </location>
</feature>
<evidence type="ECO:0000256" key="1">
    <source>
        <dbReference type="SAM" id="MobiDB-lite"/>
    </source>
</evidence>
<dbReference type="EMBL" id="BDIP01005339">
    <property type="protein sequence ID" value="GCA63865.1"/>
    <property type="molecule type" value="Genomic_DNA"/>
</dbReference>
<sequence length="356" mass="40900">AEAAVRTGVNSCAEIFHSVNSTEALAGIVDREGQERERVGRAMVERECRQREGEKELRWERERKELTRKLAAAHADISRLQQTSDNSSSSLQKLRRAKERESARASQAEKRTREMEETEQDALAECHKQYRGQLNSLQARLLQTERERDSAQQTAREEDSRRKEVASAPIQRLKRQIEREREKVNAAEIRIESVERESAVAMGALHGKYRDQLAVLRDRIGTLEMERTEAVASARDEGEQIRRRLGDRVRQSEENEALLRHRVTELELEIGQSQRGESEELLAMRHRLGELEARQSVSDAVLLQRAEAARREAEEALVQAREGFVVQMVRKGREIKEFREELDGMMASLGDILGRE</sequence>
<gene>
    <name evidence="2" type="ORF">KIPB_012250</name>
</gene>
<dbReference type="AlphaFoldDB" id="A0A391NR89"/>
<proteinExistence type="predicted"/>
<accession>A0A391NR89</accession>
<organism evidence="2 3">
    <name type="scientific">Kipferlia bialata</name>
    <dbReference type="NCBI Taxonomy" id="797122"/>
    <lineage>
        <taxon>Eukaryota</taxon>
        <taxon>Metamonada</taxon>
        <taxon>Carpediemonas-like organisms</taxon>
        <taxon>Kipferlia</taxon>
    </lineage>
</organism>
<feature type="region of interest" description="Disordered" evidence="1">
    <location>
        <begin position="144"/>
        <end position="170"/>
    </location>
</feature>
<reference evidence="2 3" key="1">
    <citation type="journal article" date="2018" name="PLoS ONE">
        <title>The draft genome of Kipferlia bialata reveals reductive genome evolution in fornicate parasites.</title>
        <authorList>
            <person name="Tanifuji G."/>
            <person name="Takabayashi S."/>
            <person name="Kume K."/>
            <person name="Takagi M."/>
            <person name="Nakayama T."/>
            <person name="Kamikawa R."/>
            <person name="Inagaki Y."/>
            <person name="Hashimoto T."/>
        </authorList>
    </citation>
    <scope>NUCLEOTIDE SEQUENCE [LARGE SCALE GENOMIC DNA]</scope>
    <source>
        <strain evidence="2">NY0173</strain>
    </source>
</reference>
<feature type="compositionally biased region" description="Basic and acidic residues" evidence="1">
    <location>
        <begin position="144"/>
        <end position="165"/>
    </location>
</feature>
<keyword evidence="3" id="KW-1185">Reference proteome</keyword>
<protein>
    <submittedName>
        <fullName evidence="2">Uncharacterized protein</fullName>
    </submittedName>
</protein>
<feature type="compositionally biased region" description="Basic and acidic residues" evidence="1">
    <location>
        <begin position="98"/>
        <end position="115"/>
    </location>
</feature>
<feature type="region of interest" description="Disordered" evidence="1">
    <location>
        <begin position="76"/>
        <end position="121"/>
    </location>
</feature>
<evidence type="ECO:0000313" key="3">
    <source>
        <dbReference type="Proteomes" id="UP000265618"/>
    </source>
</evidence>
<evidence type="ECO:0000313" key="2">
    <source>
        <dbReference type="EMBL" id="GCA63865.1"/>
    </source>
</evidence>
<name>A0A391NR89_9EUKA</name>